<dbReference type="KEGG" id="izh:FEM41_20230"/>
<evidence type="ECO:0008006" key="3">
    <source>
        <dbReference type="Google" id="ProtNLM"/>
    </source>
</evidence>
<evidence type="ECO:0000313" key="1">
    <source>
        <dbReference type="EMBL" id="QCT21815.1"/>
    </source>
</evidence>
<keyword evidence="2" id="KW-1185">Reference proteome</keyword>
<dbReference type="RefSeq" id="WP_138097971.1">
    <property type="nucleotide sequence ID" value="NZ_CP040428.1"/>
</dbReference>
<accession>A0A4P8YLV7</accession>
<name>A0A4P8YLV7_9ENTR</name>
<dbReference type="AlphaFoldDB" id="A0A4P8YLV7"/>
<dbReference type="Proteomes" id="UP000302163">
    <property type="component" value="Chromosome"/>
</dbReference>
<organism evidence="1 2">
    <name type="scientific">Jejubacter calystegiae</name>
    <dbReference type="NCBI Taxonomy" id="2579935"/>
    <lineage>
        <taxon>Bacteria</taxon>
        <taxon>Pseudomonadati</taxon>
        <taxon>Pseudomonadota</taxon>
        <taxon>Gammaproteobacteria</taxon>
        <taxon>Enterobacterales</taxon>
        <taxon>Enterobacteriaceae</taxon>
        <taxon>Jejubacter</taxon>
    </lineage>
</organism>
<dbReference type="EMBL" id="CP040428">
    <property type="protein sequence ID" value="QCT21815.1"/>
    <property type="molecule type" value="Genomic_DNA"/>
</dbReference>
<gene>
    <name evidence="1" type="ORF">FEM41_20230</name>
</gene>
<evidence type="ECO:0000313" key="2">
    <source>
        <dbReference type="Proteomes" id="UP000302163"/>
    </source>
</evidence>
<protein>
    <recommendedName>
        <fullName evidence="3">Ead/Ea22-like family protein</fullName>
    </recommendedName>
</protein>
<proteinExistence type="predicted"/>
<dbReference type="OrthoDB" id="983041at2"/>
<reference evidence="1 2" key="1">
    <citation type="submission" date="2019-05" db="EMBL/GenBank/DDBJ databases">
        <title>Complete genome sequence of Izhakiella calystegiae KSNA2, an endophyte isolated from beach morning glory (Calystegia soldanella).</title>
        <authorList>
            <person name="Jiang L."/>
            <person name="Jeong J.C."/>
            <person name="Kim C.Y."/>
            <person name="Kim D.H."/>
            <person name="Kim S.W."/>
            <person name="Lee j."/>
        </authorList>
    </citation>
    <scope>NUCLEOTIDE SEQUENCE [LARGE SCALE GENOMIC DNA]</scope>
    <source>
        <strain evidence="1 2">KSNA2</strain>
    </source>
</reference>
<sequence>MSELSVKELIKKLTAAAHDEIKCRENGDTSDDWQDEASPENLLRVLAYVAELEREKLAMEAAALAMRDDMRKARNELESRRVRVELPEIRSVERMSDITHNEAVSKCRHAFVSACREAGIECEVV</sequence>